<accession>A0A6J5Z2J8</accession>
<feature type="compositionally biased region" description="Polar residues" evidence="1">
    <location>
        <begin position="1"/>
        <end position="10"/>
    </location>
</feature>
<dbReference type="EMBL" id="CAESAO010000011">
    <property type="protein sequence ID" value="CAB4336935.1"/>
    <property type="molecule type" value="Genomic_DNA"/>
</dbReference>
<keyword evidence="2" id="KW-1133">Transmembrane helix</keyword>
<feature type="region of interest" description="Disordered" evidence="1">
    <location>
        <begin position="1"/>
        <end position="32"/>
    </location>
</feature>
<evidence type="ECO:0000256" key="1">
    <source>
        <dbReference type="SAM" id="MobiDB-lite"/>
    </source>
</evidence>
<dbReference type="AlphaFoldDB" id="A0A6J5Z2J8"/>
<organism evidence="3">
    <name type="scientific">freshwater metagenome</name>
    <dbReference type="NCBI Taxonomy" id="449393"/>
    <lineage>
        <taxon>unclassified sequences</taxon>
        <taxon>metagenomes</taxon>
        <taxon>ecological metagenomes</taxon>
    </lineage>
</organism>
<evidence type="ECO:0000313" key="3">
    <source>
        <dbReference type="EMBL" id="CAB4336935.1"/>
    </source>
</evidence>
<feature type="transmembrane region" description="Helical" evidence="2">
    <location>
        <begin position="48"/>
        <end position="66"/>
    </location>
</feature>
<protein>
    <submittedName>
        <fullName evidence="3">Unannotated protein</fullName>
    </submittedName>
</protein>
<name>A0A6J5Z2J8_9ZZZZ</name>
<evidence type="ECO:0000256" key="2">
    <source>
        <dbReference type="SAM" id="Phobius"/>
    </source>
</evidence>
<proteinExistence type="predicted"/>
<reference evidence="3" key="1">
    <citation type="submission" date="2020-05" db="EMBL/GenBank/DDBJ databases">
        <authorList>
            <person name="Chiriac C."/>
            <person name="Salcher M."/>
            <person name="Ghai R."/>
            <person name="Kavagutti S V."/>
        </authorList>
    </citation>
    <scope>NUCLEOTIDE SEQUENCE</scope>
</reference>
<gene>
    <name evidence="3" type="ORF">UFOPK3522_00259</name>
</gene>
<keyword evidence="2" id="KW-0472">Membrane</keyword>
<sequence length="91" mass="9714">MPRTGSQTRPVGTVLASRPFQHGRDSATNRGNNFSYTPIKGAALKSVPVLHTVFSVVIALFLLRVLQHLVQGRNNSLAQGVNGGLSYLLGS</sequence>
<keyword evidence="2" id="KW-0812">Transmembrane</keyword>